<dbReference type="AlphaFoldDB" id="A0A9Q9B8U5"/>
<reference evidence="1" key="1">
    <citation type="submission" date="2022-06" db="EMBL/GenBank/DDBJ databases">
        <title>Complete genome sequences of two strains of the flax pathogen Septoria linicola.</title>
        <authorList>
            <person name="Lapalu N."/>
            <person name="Simon A."/>
            <person name="Demenou B."/>
            <person name="Paumier D."/>
            <person name="Guillot M.-P."/>
            <person name="Gout L."/>
            <person name="Valade R."/>
        </authorList>
    </citation>
    <scope>NUCLEOTIDE SEQUENCE</scope>
    <source>
        <strain evidence="1">SE15195</strain>
    </source>
</reference>
<gene>
    <name evidence="1" type="ORF">Slin15195_G118000</name>
</gene>
<dbReference type="EMBL" id="CP099428">
    <property type="protein sequence ID" value="USW58481.1"/>
    <property type="molecule type" value="Genomic_DNA"/>
</dbReference>
<accession>A0A9Q9B8U5</accession>
<proteinExistence type="predicted"/>
<organism evidence="1 2">
    <name type="scientific">Septoria linicola</name>
    <dbReference type="NCBI Taxonomy" id="215465"/>
    <lineage>
        <taxon>Eukaryota</taxon>
        <taxon>Fungi</taxon>
        <taxon>Dikarya</taxon>
        <taxon>Ascomycota</taxon>
        <taxon>Pezizomycotina</taxon>
        <taxon>Dothideomycetes</taxon>
        <taxon>Dothideomycetidae</taxon>
        <taxon>Mycosphaerellales</taxon>
        <taxon>Mycosphaerellaceae</taxon>
        <taxon>Septoria</taxon>
    </lineage>
</organism>
<dbReference type="Proteomes" id="UP001056384">
    <property type="component" value="Chromosome 11"/>
</dbReference>
<keyword evidence="2" id="KW-1185">Reference proteome</keyword>
<evidence type="ECO:0000313" key="2">
    <source>
        <dbReference type="Proteomes" id="UP001056384"/>
    </source>
</evidence>
<name>A0A9Q9B8U5_9PEZI</name>
<evidence type="ECO:0000313" key="1">
    <source>
        <dbReference type="EMBL" id="USW58481.1"/>
    </source>
</evidence>
<sequence length="205" mass="23299">MENKRIPPEVLEHILRYLQPPSPETLGRARYEHIEYAAENAEAVNQYTATSHEQLLPSLKTDDEDYRLQILTLSRATRACRLLEQIGRPLLYESYPGQPVAGLQAFNRTLLTRPDLARMVKHITIDQWDLNLMQSLDRWWKDKLSRIGFGQKLVAALVQKAEAGIEDAQVALLLTLCTNTRSIDISAPILLHSSVAVLMIKEMAQ</sequence>
<protein>
    <submittedName>
        <fullName evidence="1">Uncharacterized protein</fullName>
    </submittedName>
</protein>